<organism evidence="3">
    <name type="scientific">Salmonella enterica I</name>
    <dbReference type="NCBI Taxonomy" id="59201"/>
    <lineage>
        <taxon>Bacteria</taxon>
        <taxon>Pseudomonadati</taxon>
        <taxon>Pseudomonadota</taxon>
        <taxon>Gammaproteobacteria</taxon>
        <taxon>Enterobacterales</taxon>
        <taxon>Enterobacteriaceae</taxon>
        <taxon>Salmonella</taxon>
    </lineage>
</organism>
<evidence type="ECO:0000256" key="2">
    <source>
        <dbReference type="ARBA" id="ARBA00023163"/>
    </source>
</evidence>
<comment type="caution">
    <text evidence="3">The sequence shown here is derived from an EMBL/GenBank/DDBJ whole genome shotgun (WGS) entry which is preliminary data.</text>
</comment>
<dbReference type="GO" id="GO:0006355">
    <property type="term" value="P:regulation of DNA-templated transcription"/>
    <property type="evidence" value="ECO:0007669"/>
    <property type="project" value="InterPro"/>
</dbReference>
<evidence type="ECO:0000313" key="3">
    <source>
        <dbReference type="EMBL" id="EAA7255248.1"/>
    </source>
</evidence>
<dbReference type="AlphaFoldDB" id="A0A3V2NZG3"/>
<gene>
    <name evidence="3" type="ORF">DSF98_21635</name>
</gene>
<evidence type="ECO:0000256" key="1">
    <source>
        <dbReference type="ARBA" id="ARBA00023015"/>
    </source>
</evidence>
<keyword evidence="2" id="KW-0804">Transcription</keyword>
<dbReference type="PRINTS" id="PR01554">
    <property type="entry name" value="FIMREGULATRY"/>
</dbReference>
<keyword evidence="1" id="KW-0805">Transcription regulation</keyword>
<name>A0A3V2NZG3_SALET</name>
<dbReference type="InterPro" id="IPR053721">
    <property type="entry name" value="Fimbrial_Adhesin_Reg"/>
</dbReference>
<proteinExistence type="predicted"/>
<dbReference type="Pfam" id="PF03333">
    <property type="entry name" value="PapB"/>
    <property type="match status" value="1"/>
</dbReference>
<reference evidence="3" key="1">
    <citation type="submission" date="2018-07" db="EMBL/GenBank/DDBJ databases">
        <authorList>
            <person name="Ashton P.M."/>
            <person name="Dallman T."/>
            <person name="Nair S."/>
            <person name="De Pinna E."/>
            <person name="Peters T."/>
            <person name="Grant K."/>
        </authorList>
    </citation>
    <scope>NUCLEOTIDE SEQUENCE [LARGE SCALE GENOMIC DNA]</scope>
    <source>
        <strain evidence="3">440016</strain>
    </source>
</reference>
<dbReference type="EMBL" id="AAACIV010000026">
    <property type="protein sequence ID" value="EAA7255248.1"/>
    <property type="molecule type" value="Genomic_DNA"/>
</dbReference>
<accession>A0A3V2NZG3</accession>
<dbReference type="Gene3D" id="1.10.10.2690">
    <property type="match status" value="1"/>
</dbReference>
<protein>
    <submittedName>
        <fullName evidence="3">Transcriptional regulator</fullName>
    </submittedName>
</protein>
<dbReference type="InterPro" id="IPR004356">
    <property type="entry name" value="Adhesin_operon_reg_prot"/>
</dbReference>
<sequence length="111" mass="12857">MEDRSLELRGGLFPSKSKESKLMQAELSEEHFWMLAEISPFHSEKVIYALRDFLVFGYTRREVCERHGVSPSYFSVSLGRMSHVNRVVFSLIPYYSKELSSVGYLTVPDRS</sequence>
<dbReference type="Proteomes" id="UP000839682">
    <property type="component" value="Unassembled WGS sequence"/>
</dbReference>